<dbReference type="EMBL" id="QNVS01000078">
    <property type="protein sequence ID" value="REC51309.1"/>
    <property type="molecule type" value="Genomic_DNA"/>
</dbReference>
<keyword evidence="2" id="KW-1185">Reference proteome</keyword>
<protein>
    <submittedName>
        <fullName evidence="1">Uncharacterized protein</fullName>
    </submittedName>
</protein>
<proteinExistence type="predicted"/>
<gene>
    <name evidence="1" type="ORF">DRF62_17480</name>
</gene>
<accession>A0A3D9BCY0</accession>
<reference evidence="1 2" key="1">
    <citation type="journal article" date="2006" name="Int. J. Syst. Evol. Microbiol.">
        <title>Chryseobacterium piscium sp. nov., isolated from fish of the South Atlantic Ocean off South Africa.</title>
        <authorList>
            <person name="de Beer H."/>
            <person name="Hugo C.J."/>
            <person name="Jooste P.J."/>
            <person name="Vancanneyt M."/>
            <person name="Coenye T."/>
            <person name="Vandamme P."/>
        </authorList>
    </citation>
    <scope>NUCLEOTIDE SEQUENCE [LARGE SCALE GENOMIC DNA]</scope>
    <source>
        <strain evidence="1 2">CCUG 51923</strain>
    </source>
</reference>
<evidence type="ECO:0000313" key="2">
    <source>
        <dbReference type="Proteomes" id="UP000256512"/>
    </source>
</evidence>
<dbReference type="RefSeq" id="WP_115951452.1">
    <property type="nucleotide sequence ID" value="NZ_QNVS01000078.1"/>
</dbReference>
<comment type="caution">
    <text evidence="1">The sequence shown here is derived from an EMBL/GenBank/DDBJ whole genome shotgun (WGS) entry which is preliminary data.</text>
</comment>
<dbReference type="Proteomes" id="UP000256512">
    <property type="component" value="Unassembled WGS sequence"/>
</dbReference>
<dbReference type="AlphaFoldDB" id="A0A3D9BCY0"/>
<evidence type="ECO:0000313" key="1">
    <source>
        <dbReference type="EMBL" id="REC51309.1"/>
    </source>
</evidence>
<name>A0A3D9BCY0_9FLAO</name>
<organism evidence="1 2">
    <name type="scientific">Chryseobacterium piscium</name>
    <dbReference type="NCBI Taxonomy" id="333702"/>
    <lineage>
        <taxon>Bacteria</taxon>
        <taxon>Pseudomonadati</taxon>
        <taxon>Bacteroidota</taxon>
        <taxon>Flavobacteriia</taxon>
        <taxon>Flavobacteriales</taxon>
        <taxon>Weeksellaceae</taxon>
        <taxon>Chryseobacterium group</taxon>
        <taxon>Chryseobacterium</taxon>
    </lineage>
</organism>
<sequence length="285" mass="32846">MEKNELTTREQLKKYFETGKYPTQSQFSDLIDSLALKEDVMTNKEAAILANRLARIDNAFIYYFTNSIEDLKFSVVVSSQDEEDQIITVKETNNAVVKQFLLGSAPYTIKTKKISGERLQETEYYLLSYQINQSYTIYRMFGNNLDTFSEGFEFGELDNIGLPIQISKGYYGKKINVLNTSVKFVNKTEVPIQYRIQASGWGSIYRIEDTVTDHYDLGDYLNFYYNADLIKVSQSIKCEIYNADNDELLTTGYLYAGQNQNSWNGGQIVEVRNVRIECNYSADEK</sequence>